<dbReference type="InterPro" id="IPR011528">
    <property type="entry name" value="NERD"/>
</dbReference>
<name>A0A5C6QS38_9GAMM</name>
<reference evidence="3 5" key="1">
    <citation type="submission" date="2019-07" db="EMBL/GenBank/DDBJ databases">
        <title>Genomes of sea-ice associated Colwellia species.</title>
        <authorList>
            <person name="Bowman J.P."/>
        </authorList>
    </citation>
    <scope>NUCLEOTIDE SEQUENCE [LARGE SCALE GENOMIC DNA]</scope>
    <source>
        <strain evidence="2 4">ACAM 607</strain>
        <strain evidence="3 5">IC036</strain>
    </source>
</reference>
<dbReference type="EMBL" id="VOLQ01000002">
    <property type="protein sequence ID" value="TWX71553.1"/>
    <property type="molecule type" value="Genomic_DNA"/>
</dbReference>
<gene>
    <name evidence="2" type="ORF">ESZ26_02085</name>
    <name evidence="3" type="ORF">ESZ27_01695</name>
</gene>
<proteinExistence type="predicted"/>
<protein>
    <submittedName>
        <fullName evidence="3">NERD domain-containing protein</fullName>
    </submittedName>
</protein>
<comment type="caution">
    <text evidence="3">The sequence shown here is derived from an EMBL/GenBank/DDBJ whole genome shotgun (WGS) entry which is preliminary data.</text>
</comment>
<dbReference type="Proteomes" id="UP000321525">
    <property type="component" value="Unassembled WGS sequence"/>
</dbReference>
<dbReference type="OrthoDB" id="5500241at2"/>
<evidence type="ECO:0000313" key="5">
    <source>
        <dbReference type="Proteomes" id="UP000321917"/>
    </source>
</evidence>
<feature type="domain" description="NERD" evidence="1">
    <location>
        <begin position="18"/>
        <end position="135"/>
    </location>
</feature>
<evidence type="ECO:0000313" key="4">
    <source>
        <dbReference type="Proteomes" id="UP000321525"/>
    </source>
</evidence>
<evidence type="ECO:0000259" key="1">
    <source>
        <dbReference type="PROSITE" id="PS50965"/>
    </source>
</evidence>
<dbReference type="RefSeq" id="WP_146797147.1">
    <property type="nucleotide sequence ID" value="NZ_VOLP01000003.1"/>
</dbReference>
<dbReference type="Pfam" id="PF08378">
    <property type="entry name" value="NERD"/>
    <property type="match status" value="1"/>
</dbReference>
<sequence>MIIKDKVKTISSSAIINAGQKQELDVAFYLRRAFKDHEQVFVFNDIKLNHNNETAQIDHLIMHTFGFILIESKSITGELTVNKYQEWSRSYNGKWYGIPSPIKQVELQKDLLKQLLQEHDSVLLDKIFGLETLQKGFGGRQWEQLCAISSNAIINRADAPDELAKKLIKSEFIVDAVTKLMNLSSSKPSPLTFFKAEKRPWFNSGEAARICDFILQRNNSENKVEGEINNKPLENVDVLPSKHDGSDLESTCSNEHTELQLQCKQCHKKDTLEPMWGKFGYFVKCSSCSANTPMKSPCVICASKKTKVNKKKERYTLTCPVCVMSTSLIYTD</sequence>
<dbReference type="AlphaFoldDB" id="A0A5C6QS38"/>
<organism evidence="3 5">
    <name type="scientific">Colwellia hornerae</name>
    <dbReference type="NCBI Taxonomy" id="89402"/>
    <lineage>
        <taxon>Bacteria</taxon>
        <taxon>Pseudomonadati</taxon>
        <taxon>Pseudomonadota</taxon>
        <taxon>Gammaproteobacteria</taxon>
        <taxon>Alteromonadales</taxon>
        <taxon>Colwelliaceae</taxon>
        <taxon>Colwellia</taxon>
    </lineage>
</organism>
<dbReference type="PROSITE" id="PS50965">
    <property type="entry name" value="NERD"/>
    <property type="match status" value="1"/>
</dbReference>
<dbReference type="Proteomes" id="UP000321917">
    <property type="component" value="Unassembled WGS sequence"/>
</dbReference>
<dbReference type="EMBL" id="VOLR01000002">
    <property type="protein sequence ID" value="TWX62642.1"/>
    <property type="molecule type" value="Genomic_DNA"/>
</dbReference>
<accession>A0A5C6QS38</accession>
<evidence type="ECO:0000313" key="3">
    <source>
        <dbReference type="EMBL" id="TWX71553.1"/>
    </source>
</evidence>
<keyword evidence="4" id="KW-1185">Reference proteome</keyword>
<evidence type="ECO:0000313" key="2">
    <source>
        <dbReference type="EMBL" id="TWX62642.1"/>
    </source>
</evidence>